<dbReference type="RefSeq" id="WP_207677949.1">
    <property type="nucleotide sequence ID" value="NZ_CP061800.1"/>
</dbReference>
<evidence type="ECO:0000313" key="17">
    <source>
        <dbReference type="Proteomes" id="UP000663722"/>
    </source>
</evidence>
<feature type="binding site" evidence="14">
    <location>
        <position position="153"/>
    </location>
    <ligand>
        <name>FMN</name>
        <dbReference type="ChEBI" id="CHEBI:58210"/>
    </ligand>
</feature>
<keyword evidence="3" id="KW-0820">tRNA-binding</keyword>
<keyword evidence="17" id="KW-1185">Reference proteome</keyword>
<comment type="function">
    <text evidence="2 12">Catalyzes the synthesis of 5,6-dihydrouridine (D), a modified base found in the D-loop of most tRNAs, via the reduction of the C5-C6 double bond in target uridines.</text>
</comment>
<evidence type="ECO:0000259" key="15">
    <source>
        <dbReference type="Pfam" id="PF01207"/>
    </source>
</evidence>
<dbReference type="GO" id="GO:0017150">
    <property type="term" value="F:tRNA dihydrouridine synthase activity"/>
    <property type="evidence" value="ECO:0007669"/>
    <property type="project" value="InterPro"/>
</dbReference>
<evidence type="ECO:0000256" key="11">
    <source>
        <dbReference type="ARBA" id="ARBA00048802"/>
    </source>
</evidence>
<keyword evidence="5 12" id="KW-0288">FMN</keyword>
<dbReference type="InterPro" id="IPR035587">
    <property type="entry name" value="DUS-like_FMN-bd"/>
</dbReference>
<dbReference type="InterPro" id="IPR013785">
    <property type="entry name" value="Aldolase_TIM"/>
</dbReference>
<feature type="active site" description="Proton donor" evidence="13">
    <location>
        <position position="114"/>
    </location>
</feature>
<keyword evidence="9 12" id="KW-0560">Oxidoreductase</keyword>
<accession>A0A975BQ95</accession>
<evidence type="ECO:0000256" key="6">
    <source>
        <dbReference type="ARBA" id="ARBA00022694"/>
    </source>
</evidence>
<dbReference type="PIRSF" id="PIRSF006621">
    <property type="entry name" value="Dus"/>
    <property type="match status" value="1"/>
</dbReference>
<comment type="similarity">
    <text evidence="12">Belongs to the dus family.</text>
</comment>
<evidence type="ECO:0000256" key="5">
    <source>
        <dbReference type="ARBA" id="ARBA00022643"/>
    </source>
</evidence>
<keyword evidence="8" id="KW-0694">RNA-binding</keyword>
<keyword evidence="6 12" id="KW-0819">tRNA processing</keyword>
<keyword evidence="4 12" id="KW-0285">Flavoprotein</keyword>
<reference evidence="16" key="1">
    <citation type="journal article" date="2021" name="Microb. Physiol.">
        <title>Proteogenomic Insights into the Physiology of Marine, Sulfate-Reducing, Filamentous Desulfonema limicola and Desulfonema magnum.</title>
        <authorList>
            <person name="Schnaars V."/>
            <person name="Wohlbrand L."/>
            <person name="Scheve S."/>
            <person name="Hinrichs C."/>
            <person name="Reinhardt R."/>
            <person name="Rabus R."/>
        </authorList>
    </citation>
    <scope>NUCLEOTIDE SEQUENCE</scope>
    <source>
        <strain evidence="16">4be13</strain>
    </source>
</reference>
<evidence type="ECO:0000313" key="16">
    <source>
        <dbReference type="EMBL" id="QTA89214.1"/>
    </source>
</evidence>
<feature type="binding site" evidence="14">
    <location>
        <begin position="238"/>
        <end position="239"/>
    </location>
    <ligand>
        <name>FMN</name>
        <dbReference type="ChEBI" id="CHEBI:58210"/>
    </ligand>
</feature>
<evidence type="ECO:0000256" key="12">
    <source>
        <dbReference type="PIRNR" id="PIRNR006621"/>
    </source>
</evidence>
<dbReference type="CDD" id="cd02801">
    <property type="entry name" value="DUS_like_FMN"/>
    <property type="match status" value="1"/>
</dbReference>
<dbReference type="PROSITE" id="PS01136">
    <property type="entry name" value="UPF0034"/>
    <property type="match status" value="1"/>
</dbReference>
<proteinExistence type="inferred from homology"/>
<feature type="domain" description="DUS-like FMN-binding" evidence="15">
    <location>
        <begin position="25"/>
        <end position="314"/>
    </location>
</feature>
<protein>
    <recommendedName>
        <fullName evidence="12">tRNA-dihydrouridine synthase</fullName>
        <ecNumber evidence="12">1.3.1.-</ecNumber>
    </recommendedName>
</protein>
<dbReference type="EC" id="1.3.1.-" evidence="12"/>
<sequence length="340" mass="38685">MNTDLSKLLNRPLSVGNKSVEKRLILAPMTYLGHIAFREMVSKYGGFGLLFTEMCSAKRIPYENREVSPFFKWRDEELPYLVCQIFGADAEIMATAARRIEKQGFFGIDINFGCSVSSICRQNCGAALLKFPELAAQIVASVRKAVSFPVFVKFRTGWKDDPQIAIDMAKRFQDAGADALTFHPRVAPDRRARPPKWEYIRMVKESVSVPVFGNGNVFDHNDCRNMLQTTACDGIAIGRLAIAKPWIFAKWSDGYDPGADIYLSSAIQLAKLLIKHYDPKKAIRRFRKFTLYFSANFCFGHTLYNKVLNAKDMEEAEDMLYRFFENPPDLASKPNMNFFV</sequence>
<feature type="binding site" evidence="14">
    <location>
        <position position="84"/>
    </location>
    <ligand>
        <name>FMN</name>
        <dbReference type="ChEBI" id="CHEBI:58210"/>
    </ligand>
</feature>
<dbReference type="Pfam" id="PF01207">
    <property type="entry name" value="Dus"/>
    <property type="match status" value="1"/>
</dbReference>
<keyword evidence="7" id="KW-0521">NADP</keyword>
<dbReference type="EMBL" id="CP061800">
    <property type="protein sequence ID" value="QTA89214.1"/>
    <property type="molecule type" value="Genomic_DNA"/>
</dbReference>
<dbReference type="GO" id="GO:0050660">
    <property type="term" value="F:flavin adenine dinucleotide binding"/>
    <property type="evidence" value="ECO:0007669"/>
    <property type="project" value="InterPro"/>
</dbReference>
<feature type="binding site" evidence="14">
    <location>
        <position position="183"/>
    </location>
    <ligand>
        <name>FMN</name>
        <dbReference type="ChEBI" id="CHEBI:58210"/>
    </ligand>
</feature>
<evidence type="ECO:0000256" key="13">
    <source>
        <dbReference type="PIRSR" id="PIRSR006621-1"/>
    </source>
</evidence>
<evidence type="ECO:0000256" key="3">
    <source>
        <dbReference type="ARBA" id="ARBA00022555"/>
    </source>
</evidence>
<dbReference type="Gene3D" id="3.20.20.70">
    <property type="entry name" value="Aldolase class I"/>
    <property type="match status" value="1"/>
</dbReference>
<evidence type="ECO:0000256" key="10">
    <source>
        <dbReference type="ARBA" id="ARBA00048205"/>
    </source>
</evidence>
<dbReference type="SUPFAM" id="SSF51395">
    <property type="entry name" value="FMN-linked oxidoreductases"/>
    <property type="match status" value="1"/>
</dbReference>
<dbReference type="GO" id="GO:0000049">
    <property type="term" value="F:tRNA binding"/>
    <property type="evidence" value="ECO:0007669"/>
    <property type="project" value="UniProtKB-KW"/>
</dbReference>
<dbReference type="InterPro" id="IPR001269">
    <property type="entry name" value="DUS_fam"/>
</dbReference>
<name>A0A975BQ95_9BACT</name>
<dbReference type="PANTHER" id="PTHR45846:SF1">
    <property type="entry name" value="TRNA-DIHYDROURIDINE(47) SYNTHASE [NAD(P)(+)]-LIKE"/>
    <property type="match status" value="1"/>
</dbReference>
<dbReference type="PANTHER" id="PTHR45846">
    <property type="entry name" value="TRNA-DIHYDROURIDINE(47) SYNTHASE [NAD(P)(+)]-LIKE"/>
    <property type="match status" value="1"/>
</dbReference>
<evidence type="ECO:0000256" key="8">
    <source>
        <dbReference type="ARBA" id="ARBA00022884"/>
    </source>
</evidence>
<comment type="catalytic activity">
    <reaction evidence="11">
        <text>a 5,6-dihydrouridine in tRNA + NAD(+) = a uridine in tRNA + NADH + H(+)</text>
        <dbReference type="Rhea" id="RHEA:54452"/>
        <dbReference type="Rhea" id="RHEA-COMP:13339"/>
        <dbReference type="Rhea" id="RHEA-COMP:13887"/>
        <dbReference type="ChEBI" id="CHEBI:15378"/>
        <dbReference type="ChEBI" id="CHEBI:57540"/>
        <dbReference type="ChEBI" id="CHEBI:57945"/>
        <dbReference type="ChEBI" id="CHEBI:65315"/>
        <dbReference type="ChEBI" id="CHEBI:74443"/>
    </reaction>
</comment>
<keyword evidence="14" id="KW-0547">Nucleotide-binding</keyword>
<organism evidence="16 17">
    <name type="scientific">Desulfonema magnum</name>
    <dbReference type="NCBI Taxonomy" id="45655"/>
    <lineage>
        <taxon>Bacteria</taxon>
        <taxon>Pseudomonadati</taxon>
        <taxon>Thermodesulfobacteriota</taxon>
        <taxon>Desulfobacteria</taxon>
        <taxon>Desulfobacterales</taxon>
        <taxon>Desulfococcaceae</taxon>
        <taxon>Desulfonema</taxon>
    </lineage>
</organism>
<dbReference type="InterPro" id="IPR018517">
    <property type="entry name" value="tRNA_hU_synthase_CS"/>
</dbReference>
<comment type="catalytic activity">
    <reaction evidence="10">
        <text>a 5,6-dihydrouridine in tRNA + NADP(+) = a uridine in tRNA + NADPH + H(+)</text>
        <dbReference type="Rhea" id="RHEA:23624"/>
        <dbReference type="Rhea" id="RHEA-COMP:13339"/>
        <dbReference type="Rhea" id="RHEA-COMP:13887"/>
        <dbReference type="ChEBI" id="CHEBI:15378"/>
        <dbReference type="ChEBI" id="CHEBI:57783"/>
        <dbReference type="ChEBI" id="CHEBI:58349"/>
        <dbReference type="ChEBI" id="CHEBI:65315"/>
        <dbReference type="ChEBI" id="CHEBI:74443"/>
    </reaction>
</comment>
<dbReference type="KEGG" id="dmm:dnm_052640"/>
<dbReference type="InterPro" id="IPR024036">
    <property type="entry name" value="tRNA-dHydroUridine_Synthase_C"/>
</dbReference>
<dbReference type="Gene3D" id="1.10.1200.80">
    <property type="entry name" value="Putative flavin oxidoreducatase, domain 2"/>
    <property type="match status" value="1"/>
</dbReference>
<evidence type="ECO:0000256" key="2">
    <source>
        <dbReference type="ARBA" id="ARBA00002790"/>
    </source>
</evidence>
<comment type="cofactor">
    <cofactor evidence="1 12 14">
        <name>FMN</name>
        <dbReference type="ChEBI" id="CHEBI:58210"/>
    </cofactor>
</comment>
<evidence type="ECO:0000256" key="1">
    <source>
        <dbReference type="ARBA" id="ARBA00001917"/>
    </source>
</evidence>
<evidence type="ECO:0000256" key="9">
    <source>
        <dbReference type="ARBA" id="ARBA00023002"/>
    </source>
</evidence>
<evidence type="ECO:0000256" key="14">
    <source>
        <dbReference type="PIRSR" id="PIRSR006621-2"/>
    </source>
</evidence>
<gene>
    <name evidence="16" type="primary">dus2</name>
    <name evidence="16" type="ORF">dnm_052640</name>
</gene>
<dbReference type="Proteomes" id="UP000663722">
    <property type="component" value="Chromosome"/>
</dbReference>
<evidence type="ECO:0000256" key="4">
    <source>
        <dbReference type="ARBA" id="ARBA00022630"/>
    </source>
</evidence>
<evidence type="ECO:0000256" key="7">
    <source>
        <dbReference type="ARBA" id="ARBA00022857"/>
    </source>
</evidence>
<dbReference type="AlphaFoldDB" id="A0A975BQ95"/>